<dbReference type="Proteomes" id="UP000297872">
    <property type="component" value="Unassembled WGS sequence"/>
</dbReference>
<feature type="binding site" evidence="7">
    <location>
        <begin position="124"/>
        <end position="126"/>
    </location>
    <ligand>
        <name>FMN</name>
        <dbReference type="ChEBI" id="CHEBI:58210"/>
    </ligand>
</feature>
<reference evidence="9 10" key="1">
    <citation type="submission" date="2019-02" db="EMBL/GenBank/DDBJ databases">
        <title>Draft Genome Sequence of the Prevotella sp. BCRC 81118, Isolated from Human Feces.</title>
        <authorList>
            <person name="Huang C.-H."/>
        </authorList>
    </citation>
    <scope>NUCLEOTIDE SEQUENCE [LARGE SCALE GENOMIC DNA]</scope>
    <source>
        <strain evidence="9 10">BCRC 81118</strain>
    </source>
</reference>
<sequence length="371" mass="40347">MRNTFGNLFTLTTFGESHGIAVGGVIDGFPAGIEIDMDFIQSELNRRRPGQSHITTSRNEADKVEFLSGVFEGKSTGTPIGFEVRNTNQHSQDYENMRCLFRPSHADYTYHEKYGIRDHRGGGRSSARITIARCVGGALAKLALRQLGISVTAYTSQVGNIALDRDYRKYDLTTIEDNIVRCPDQEKAKQMEDLIAKVKSEGDTIGGVIACVIKGCPVGLGEPEFDKLHAQLGAAMLGINAVKGFEYGEGFEGVTTRGSEQNDVFIPAKEGTTHQAITPTDGQDVTTTTNHSGGIQGGISNGQDIYFRIAFKPVATILTEQHTVDLEGNPTLLKARGRHDPCVLPRAVPVVEAMAAMVILDNYLLNKTIKL</sequence>
<dbReference type="EC" id="4.2.3.5" evidence="3 7"/>
<feature type="binding site" evidence="7">
    <location>
        <begin position="240"/>
        <end position="241"/>
    </location>
    <ligand>
        <name>FMN</name>
        <dbReference type="ChEBI" id="CHEBI:58210"/>
    </ligand>
</feature>
<dbReference type="PIRSF" id="PIRSF001456">
    <property type="entry name" value="Chorismate_synth"/>
    <property type="match status" value="1"/>
</dbReference>
<name>A0A4Y8VB24_9BACT</name>
<keyword evidence="7" id="KW-0521">NADP</keyword>
<feature type="binding site" evidence="7">
    <location>
        <begin position="312"/>
        <end position="316"/>
    </location>
    <ligand>
        <name>FMN</name>
        <dbReference type="ChEBI" id="CHEBI:58210"/>
    </ligand>
</feature>
<keyword evidence="7" id="KW-0285">Flavoprotein</keyword>
<dbReference type="GO" id="GO:0009423">
    <property type="term" value="P:chorismate biosynthetic process"/>
    <property type="evidence" value="ECO:0007669"/>
    <property type="project" value="UniProtKB-UniRule"/>
</dbReference>
<evidence type="ECO:0000256" key="8">
    <source>
        <dbReference type="RuleBase" id="RU000605"/>
    </source>
</evidence>
<keyword evidence="7" id="KW-0288">FMN</keyword>
<dbReference type="PANTHER" id="PTHR21085:SF0">
    <property type="entry name" value="CHORISMATE SYNTHASE"/>
    <property type="match status" value="1"/>
</dbReference>
<gene>
    <name evidence="7 9" type="primary">aroC</name>
    <name evidence="9" type="ORF">EXN75_12800</name>
</gene>
<dbReference type="AlphaFoldDB" id="A0A4Y8VB24"/>
<dbReference type="Pfam" id="PF01264">
    <property type="entry name" value="Chorismate_synt"/>
    <property type="match status" value="1"/>
</dbReference>
<dbReference type="InterPro" id="IPR035904">
    <property type="entry name" value="Chorismate_synth_AroC_sf"/>
</dbReference>
<dbReference type="GO" id="GO:0004107">
    <property type="term" value="F:chorismate synthase activity"/>
    <property type="evidence" value="ECO:0007669"/>
    <property type="project" value="UniProtKB-UniRule"/>
</dbReference>
<evidence type="ECO:0000256" key="5">
    <source>
        <dbReference type="ARBA" id="ARBA00023141"/>
    </source>
</evidence>
<keyword evidence="4 7" id="KW-0028">Amino-acid biosynthesis</keyword>
<dbReference type="CDD" id="cd07304">
    <property type="entry name" value="Chorismate_synthase"/>
    <property type="match status" value="1"/>
</dbReference>
<evidence type="ECO:0000256" key="2">
    <source>
        <dbReference type="ARBA" id="ARBA00008014"/>
    </source>
</evidence>
<keyword evidence="6 7" id="KW-0456">Lyase</keyword>
<protein>
    <recommendedName>
        <fullName evidence="3 7">Chorismate synthase</fullName>
        <shortName evidence="7">CS</shortName>
        <ecNumber evidence="3 7">4.2.3.5</ecNumber>
    </recommendedName>
    <alternativeName>
        <fullName evidence="7">5-enolpyruvylshikimate-3-phosphate phospholyase</fullName>
    </alternativeName>
</protein>
<comment type="caution">
    <text evidence="9">The sequence shown here is derived from an EMBL/GenBank/DDBJ whole genome shotgun (WGS) entry which is preliminary data.</text>
</comment>
<evidence type="ECO:0000256" key="4">
    <source>
        <dbReference type="ARBA" id="ARBA00022605"/>
    </source>
</evidence>
<dbReference type="GeneID" id="302996157"/>
<dbReference type="OrthoDB" id="9771806at2"/>
<evidence type="ECO:0000256" key="6">
    <source>
        <dbReference type="ARBA" id="ARBA00023239"/>
    </source>
</evidence>
<feature type="binding site" evidence="7">
    <location>
        <position position="47"/>
    </location>
    <ligand>
        <name>NADP(+)</name>
        <dbReference type="ChEBI" id="CHEBI:58349"/>
    </ligand>
</feature>
<feature type="binding site" evidence="7">
    <location>
        <position position="338"/>
    </location>
    <ligand>
        <name>FMN</name>
        <dbReference type="ChEBI" id="CHEBI:58210"/>
    </ligand>
</feature>
<comment type="subunit">
    <text evidence="7">Homotetramer.</text>
</comment>
<comment type="pathway">
    <text evidence="1 7 8">Metabolic intermediate biosynthesis; chorismate biosynthesis; chorismate from D-erythrose 4-phosphate and phosphoenolpyruvate: step 7/7.</text>
</comment>
<keyword evidence="7" id="KW-0274">FAD</keyword>
<organism evidence="9 10">
    <name type="scientific">Segatella hominis</name>
    <dbReference type="NCBI Taxonomy" id="2518605"/>
    <lineage>
        <taxon>Bacteria</taxon>
        <taxon>Pseudomonadati</taxon>
        <taxon>Bacteroidota</taxon>
        <taxon>Bacteroidia</taxon>
        <taxon>Bacteroidales</taxon>
        <taxon>Prevotellaceae</taxon>
        <taxon>Segatella</taxon>
    </lineage>
</organism>
<dbReference type="NCBIfam" id="TIGR00033">
    <property type="entry name" value="aroC"/>
    <property type="match status" value="1"/>
</dbReference>
<accession>A0A4Y8VB24</accession>
<dbReference type="GO" id="GO:0010181">
    <property type="term" value="F:FMN binding"/>
    <property type="evidence" value="ECO:0007669"/>
    <property type="project" value="TreeGrafter"/>
</dbReference>
<dbReference type="PANTHER" id="PTHR21085">
    <property type="entry name" value="CHORISMATE SYNTHASE"/>
    <property type="match status" value="1"/>
</dbReference>
<comment type="function">
    <text evidence="7">Catalyzes the anti-1,4-elimination of the C-3 phosphate and the C-6 proR hydrogen from 5-enolpyruvylshikimate-3-phosphate (EPSP) to yield chorismate, which is the branch point compound that serves as the starting substrate for the three terminal pathways of aromatic amino acid biosynthesis. This reaction introduces a second double bond into the aromatic ring system.</text>
</comment>
<dbReference type="RefSeq" id="WP_134844113.1">
    <property type="nucleotide sequence ID" value="NZ_SGVY01000040.1"/>
</dbReference>
<comment type="caution">
    <text evidence="7">Lacks conserved residue(s) required for the propagation of feature annotation.</text>
</comment>
<feature type="binding site" evidence="7">
    <location>
        <position position="297"/>
    </location>
    <ligand>
        <name>FMN</name>
        <dbReference type="ChEBI" id="CHEBI:58210"/>
    </ligand>
</feature>
<dbReference type="SUPFAM" id="SSF103263">
    <property type="entry name" value="Chorismate synthase, AroC"/>
    <property type="match status" value="1"/>
</dbReference>
<comment type="similarity">
    <text evidence="2 7 8">Belongs to the chorismate synthase family.</text>
</comment>
<dbReference type="HAMAP" id="MF_00300">
    <property type="entry name" value="Chorismate_synth"/>
    <property type="match status" value="1"/>
</dbReference>
<dbReference type="UniPathway" id="UPA00053">
    <property type="reaction ID" value="UER00090"/>
</dbReference>
<dbReference type="PROSITE" id="PS00789">
    <property type="entry name" value="CHORISMATE_SYNTHASE_3"/>
    <property type="match status" value="1"/>
</dbReference>
<dbReference type="InterPro" id="IPR020541">
    <property type="entry name" value="Chorismate_synthase_CS"/>
</dbReference>
<keyword evidence="10" id="KW-1185">Reference proteome</keyword>
<comment type="cofactor">
    <cofactor evidence="7 8">
        <name>FMNH2</name>
        <dbReference type="ChEBI" id="CHEBI:57618"/>
    </cofactor>
    <text evidence="7 8">Reduced FMN (FMNH(2)).</text>
</comment>
<dbReference type="FunFam" id="3.60.150.10:FF:000003">
    <property type="entry name" value="Chorismate synthase"/>
    <property type="match status" value="1"/>
</dbReference>
<evidence type="ECO:0000313" key="10">
    <source>
        <dbReference type="Proteomes" id="UP000297872"/>
    </source>
</evidence>
<dbReference type="PROSITE" id="PS00787">
    <property type="entry name" value="CHORISMATE_SYNTHASE_1"/>
    <property type="match status" value="1"/>
</dbReference>
<evidence type="ECO:0000256" key="1">
    <source>
        <dbReference type="ARBA" id="ARBA00005044"/>
    </source>
</evidence>
<dbReference type="GO" id="GO:0009073">
    <property type="term" value="P:aromatic amino acid family biosynthetic process"/>
    <property type="evidence" value="ECO:0007669"/>
    <property type="project" value="UniProtKB-KW"/>
</dbReference>
<dbReference type="GO" id="GO:0008652">
    <property type="term" value="P:amino acid biosynthetic process"/>
    <property type="evidence" value="ECO:0007669"/>
    <property type="project" value="UniProtKB-KW"/>
</dbReference>
<evidence type="ECO:0000256" key="3">
    <source>
        <dbReference type="ARBA" id="ARBA00013036"/>
    </source>
</evidence>
<evidence type="ECO:0000256" key="7">
    <source>
        <dbReference type="HAMAP-Rule" id="MF_00300"/>
    </source>
</evidence>
<evidence type="ECO:0000313" key="9">
    <source>
        <dbReference type="EMBL" id="TFH77287.1"/>
    </source>
</evidence>
<dbReference type="InterPro" id="IPR000453">
    <property type="entry name" value="Chorismate_synth"/>
</dbReference>
<proteinExistence type="inferred from homology"/>
<dbReference type="NCBIfam" id="NF003793">
    <property type="entry name" value="PRK05382.1"/>
    <property type="match status" value="1"/>
</dbReference>
<comment type="catalytic activity">
    <reaction evidence="7 8">
        <text>5-O-(1-carboxyvinyl)-3-phosphoshikimate = chorismate + phosphate</text>
        <dbReference type="Rhea" id="RHEA:21020"/>
        <dbReference type="ChEBI" id="CHEBI:29748"/>
        <dbReference type="ChEBI" id="CHEBI:43474"/>
        <dbReference type="ChEBI" id="CHEBI:57701"/>
        <dbReference type="EC" id="4.2.3.5"/>
    </reaction>
</comment>
<dbReference type="EMBL" id="SGVY01000040">
    <property type="protein sequence ID" value="TFH77287.1"/>
    <property type="molecule type" value="Genomic_DNA"/>
</dbReference>
<dbReference type="Gene3D" id="3.60.150.10">
    <property type="entry name" value="Chorismate synthase AroC"/>
    <property type="match status" value="1"/>
</dbReference>
<keyword evidence="5 7" id="KW-0057">Aromatic amino acid biosynthesis</keyword>
<dbReference type="GO" id="GO:0005829">
    <property type="term" value="C:cytosol"/>
    <property type="evidence" value="ECO:0007669"/>
    <property type="project" value="TreeGrafter"/>
</dbReference>